<organism evidence="1 2">
    <name type="scientific">Ixodes persulcatus</name>
    <name type="common">Taiga tick</name>
    <dbReference type="NCBI Taxonomy" id="34615"/>
    <lineage>
        <taxon>Eukaryota</taxon>
        <taxon>Metazoa</taxon>
        <taxon>Ecdysozoa</taxon>
        <taxon>Arthropoda</taxon>
        <taxon>Chelicerata</taxon>
        <taxon>Arachnida</taxon>
        <taxon>Acari</taxon>
        <taxon>Parasitiformes</taxon>
        <taxon>Ixodida</taxon>
        <taxon>Ixodoidea</taxon>
        <taxon>Ixodidae</taxon>
        <taxon>Ixodinae</taxon>
        <taxon>Ixodes</taxon>
    </lineage>
</organism>
<evidence type="ECO:0000313" key="1">
    <source>
        <dbReference type="EMBL" id="KAG0421499.1"/>
    </source>
</evidence>
<dbReference type="Proteomes" id="UP000805193">
    <property type="component" value="Unassembled WGS sequence"/>
</dbReference>
<gene>
    <name evidence="1" type="ORF">HPB47_002611</name>
</gene>
<proteinExistence type="predicted"/>
<name>A0AC60PKT6_IXOPE</name>
<evidence type="ECO:0000313" key="2">
    <source>
        <dbReference type="Proteomes" id="UP000805193"/>
    </source>
</evidence>
<reference evidence="1 2" key="1">
    <citation type="journal article" date="2020" name="Cell">
        <title>Large-Scale Comparative Analyses of Tick Genomes Elucidate Their Genetic Diversity and Vector Capacities.</title>
        <authorList>
            <consortium name="Tick Genome and Microbiome Consortium (TIGMIC)"/>
            <person name="Jia N."/>
            <person name="Wang J."/>
            <person name="Shi W."/>
            <person name="Du L."/>
            <person name="Sun Y."/>
            <person name="Zhan W."/>
            <person name="Jiang J.F."/>
            <person name="Wang Q."/>
            <person name="Zhang B."/>
            <person name="Ji P."/>
            <person name="Bell-Sakyi L."/>
            <person name="Cui X.M."/>
            <person name="Yuan T.T."/>
            <person name="Jiang B.G."/>
            <person name="Yang W.F."/>
            <person name="Lam T.T."/>
            <person name="Chang Q.C."/>
            <person name="Ding S.J."/>
            <person name="Wang X.J."/>
            <person name="Zhu J.G."/>
            <person name="Ruan X.D."/>
            <person name="Zhao L."/>
            <person name="Wei J.T."/>
            <person name="Ye R.Z."/>
            <person name="Que T.C."/>
            <person name="Du C.H."/>
            <person name="Zhou Y.H."/>
            <person name="Cheng J.X."/>
            <person name="Dai P.F."/>
            <person name="Guo W.B."/>
            <person name="Han X.H."/>
            <person name="Huang E.J."/>
            <person name="Li L.F."/>
            <person name="Wei W."/>
            <person name="Gao Y.C."/>
            <person name="Liu J.Z."/>
            <person name="Shao H.Z."/>
            <person name="Wang X."/>
            <person name="Wang C.C."/>
            <person name="Yang T.C."/>
            <person name="Huo Q.B."/>
            <person name="Li W."/>
            <person name="Chen H.Y."/>
            <person name="Chen S.E."/>
            <person name="Zhou L.G."/>
            <person name="Ni X.B."/>
            <person name="Tian J.H."/>
            <person name="Sheng Y."/>
            <person name="Liu T."/>
            <person name="Pan Y.S."/>
            <person name="Xia L.Y."/>
            <person name="Li J."/>
            <person name="Zhao F."/>
            <person name="Cao W.C."/>
        </authorList>
    </citation>
    <scope>NUCLEOTIDE SEQUENCE [LARGE SCALE GENOMIC DNA]</scope>
    <source>
        <strain evidence="1">Iper-2018</strain>
    </source>
</reference>
<protein>
    <submittedName>
        <fullName evidence="1">Uncharacterized protein</fullName>
    </submittedName>
</protein>
<keyword evidence="2" id="KW-1185">Reference proteome</keyword>
<dbReference type="EMBL" id="JABSTQ010010357">
    <property type="protein sequence ID" value="KAG0421499.1"/>
    <property type="molecule type" value="Genomic_DNA"/>
</dbReference>
<comment type="caution">
    <text evidence="1">The sequence shown here is derived from an EMBL/GenBank/DDBJ whole genome shotgun (WGS) entry which is preliminary data.</text>
</comment>
<accession>A0AC60PKT6</accession>
<sequence length="403" mass="45490">MKTPLFAPPRLQLLQATQDHAAITSYETSPPPSQEMDEDAEDFGPSNNAKRFRSSGDSLKDADKSLQASWASREPDATDFGGTLGKGYNENPAPSATEGIGPTPTHHRPQGTCNSRQPCNHDTAHRTMRRIGLRPRRAEDRYQLLCRPRISSVWVCYLRDRDHHSRCERTRFPRTASPGVISMTANPMNPRLSFWRRCTPTEWIDLSCARTVPARDIKPPAARLTSGSAATAENNTSNARKPAQMARPCTAVIVNRMVNSIRSARETKGRSRTRKMARSSSRKRRQRSKQPSDTTNSRPGSKDTTSPLRRPSKVQIQDTLHSYADITAKGLKGSYSPNARRMLVTFQVEQDRDQANFDSTVKRLEQQLKEIQCTMERVKCKHNQRQKSRAGRLRALHFEIEEG</sequence>